<dbReference type="Pfam" id="PF13475">
    <property type="entry name" value="DUF4116"/>
    <property type="match status" value="5"/>
</dbReference>
<dbReference type="RefSeq" id="XP_002669942.1">
    <property type="nucleotide sequence ID" value="XM_002669896.1"/>
</dbReference>
<dbReference type="InterPro" id="IPR025197">
    <property type="entry name" value="DUF4116"/>
</dbReference>
<dbReference type="Proteomes" id="UP000006671">
    <property type="component" value="Unassembled WGS sequence"/>
</dbReference>
<sequence>MDTTMPMMVPSSSWREPVIILLDDLSEPCKNSNLYSHNINFHKLRKFRLIDQLALFKKKMEYIECLKKCEDNYSVRCFVKRFPLIENNDFGFMKKLIMLRGWLIRYASQQLTSDRQFMMSVVKEHQVCFRSASKELRSDRELLEAALDLSECGNDLQKVRRKIDFSDEDELGIVGLFRFTTRIFKYVTCEKLRNDTELKKKAKEIKSNRELVLQAVKYYGSVLRYSNSKFKADPEIVGTALENGELNVCKWIKKEIYSELALKLVMNKDNNKQFSQLYQPQGEEFWRMVVEKELLPPSFIPKRFFTIKEVVRYAKDDLGVLKNVFDGSFEVDDEEILQIVTRLYPKALKYASERLRSNLDLILPILKREHELIEFVSKEIRNSISVAKELLSKNGSILNLFGDSIRKNAEFIKSILPAFDLKTAMQFPKELRSNHHLIELLVRRSYTFFKCATLELRDDFEFVKQMYDIDWRIIEFASDNLKNNSEFMRFATSRNALSFANFSRSLRGNIEIIKECVNMALKQGFREEKVYEMIICRSFGKDEFKTELVLLHQQLRPPSQKKPSLQYAHPMLFFDREYFISIYGDHFNEKLLDYYGEYALYCMDPCSKSVKGTNYFFCNMGEIYLPFVKRLQEASLAYFNSSHVNIIKIYSGVFYPYDNFSFEMLNYEDEDLLDTILTSCGRHGRIFAHVDPQNLSHHIIEKLLLNLNDDTKFMLLILKNSGSLLKYASDRIRDTEEIVKLAVSSDSTSLAFASNRLRNDKDIVRMAVSSSALNFAFASEELRSDYDYFLSLITPSTQSILLECSNTCVKSRFFIDQQNKV</sequence>
<dbReference type="VEuPathDB" id="AmoebaDB:NAEGRDRAFT_75158"/>
<dbReference type="InParanoid" id="D2W1B7"/>
<evidence type="ECO:0000259" key="1">
    <source>
        <dbReference type="Pfam" id="PF13475"/>
    </source>
</evidence>
<accession>D2W1B7</accession>
<evidence type="ECO:0000313" key="3">
    <source>
        <dbReference type="Proteomes" id="UP000006671"/>
    </source>
</evidence>
<proteinExistence type="predicted"/>
<feature type="domain" description="DUF4116" evidence="1">
    <location>
        <begin position="333"/>
        <end position="381"/>
    </location>
</feature>
<feature type="domain" description="DUF4116" evidence="1">
    <location>
        <begin position="459"/>
        <end position="507"/>
    </location>
</feature>
<dbReference type="EMBL" id="GG738921">
    <property type="protein sequence ID" value="EFC37198.1"/>
    <property type="molecule type" value="Genomic_DNA"/>
</dbReference>
<dbReference type="OrthoDB" id="5919166at2759"/>
<evidence type="ECO:0000313" key="2">
    <source>
        <dbReference type="EMBL" id="EFC37198.1"/>
    </source>
</evidence>
<dbReference type="AlphaFoldDB" id="D2W1B7"/>
<dbReference type="GeneID" id="8856715"/>
<gene>
    <name evidence="2" type="ORF">NAEGRDRAFT_75158</name>
</gene>
<organism evidence="3">
    <name type="scientific">Naegleria gruberi</name>
    <name type="common">Amoeba</name>
    <dbReference type="NCBI Taxonomy" id="5762"/>
    <lineage>
        <taxon>Eukaryota</taxon>
        <taxon>Discoba</taxon>
        <taxon>Heterolobosea</taxon>
        <taxon>Tetramitia</taxon>
        <taxon>Eutetramitia</taxon>
        <taxon>Vahlkampfiidae</taxon>
        <taxon>Naegleria</taxon>
    </lineage>
</organism>
<feature type="domain" description="DUF4116" evidence="1">
    <location>
        <begin position="736"/>
        <end position="783"/>
    </location>
</feature>
<protein>
    <submittedName>
        <fullName evidence="2">Predicted protein</fullName>
    </submittedName>
</protein>
<keyword evidence="3" id="KW-1185">Reference proteome</keyword>
<feature type="domain" description="DUF4116" evidence="1">
    <location>
        <begin position="208"/>
        <end position="244"/>
    </location>
</feature>
<feature type="domain" description="DUF4116" evidence="1">
    <location>
        <begin position="89"/>
        <end position="137"/>
    </location>
</feature>
<reference evidence="2 3" key="1">
    <citation type="journal article" date="2010" name="Cell">
        <title>The genome of Naegleria gruberi illuminates early eukaryotic versatility.</title>
        <authorList>
            <person name="Fritz-Laylin L.K."/>
            <person name="Prochnik S.E."/>
            <person name="Ginger M.L."/>
            <person name="Dacks J.B."/>
            <person name="Carpenter M.L."/>
            <person name="Field M.C."/>
            <person name="Kuo A."/>
            <person name="Paredez A."/>
            <person name="Chapman J."/>
            <person name="Pham J."/>
            <person name="Shu S."/>
            <person name="Neupane R."/>
            <person name="Cipriano M."/>
            <person name="Mancuso J."/>
            <person name="Tu H."/>
            <person name="Salamov A."/>
            <person name="Lindquist E."/>
            <person name="Shapiro H."/>
            <person name="Lucas S."/>
            <person name="Grigoriev I.V."/>
            <person name="Cande W.Z."/>
            <person name="Fulton C."/>
            <person name="Rokhsar D.S."/>
            <person name="Dawson S.C."/>
        </authorList>
    </citation>
    <scope>NUCLEOTIDE SEQUENCE [LARGE SCALE GENOMIC DNA]</scope>
    <source>
        <strain evidence="2 3">NEG-M</strain>
    </source>
</reference>
<name>D2W1B7_NAEGR</name>
<dbReference type="KEGG" id="ngr:NAEGRDRAFT_75158"/>